<accession>A0AAE3VYT2</accession>
<evidence type="ECO:0000256" key="5">
    <source>
        <dbReference type="ARBA" id="ARBA00022777"/>
    </source>
</evidence>
<dbReference type="Pfam" id="PF00069">
    <property type="entry name" value="Pkinase"/>
    <property type="match status" value="1"/>
</dbReference>
<dbReference type="PROSITE" id="PS00108">
    <property type="entry name" value="PROTEIN_KINASE_ST"/>
    <property type="match status" value="1"/>
</dbReference>
<dbReference type="InterPro" id="IPR011009">
    <property type="entry name" value="Kinase-like_dom_sf"/>
</dbReference>
<keyword evidence="7" id="KW-0812">Transmembrane</keyword>
<dbReference type="RefSeq" id="WP_307240257.1">
    <property type="nucleotide sequence ID" value="NZ_JAUSUZ010000001.1"/>
</dbReference>
<dbReference type="Gene3D" id="3.30.200.20">
    <property type="entry name" value="Phosphorylase Kinase, domain 1"/>
    <property type="match status" value="1"/>
</dbReference>
<dbReference type="Gene3D" id="1.10.510.10">
    <property type="entry name" value="Transferase(Phosphotransferase) domain 1"/>
    <property type="match status" value="1"/>
</dbReference>
<dbReference type="InterPro" id="IPR008271">
    <property type="entry name" value="Ser/Thr_kinase_AS"/>
</dbReference>
<keyword evidence="4" id="KW-0547">Nucleotide-binding</keyword>
<evidence type="ECO:0000256" key="2">
    <source>
        <dbReference type="ARBA" id="ARBA00022527"/>
    </source>
</evidence>
<keyword evidence="6" id="KW-0067">ATP-binding</keyword>
<keyword evidence="5 9" id="KW-0418">Kinase</keyword>
<feature type="domain" description="Protein kinase" evidence="8">
    <location>
        <begin position="9"/>
        <end position="266"/>
    </location>
</feature>
<organism evidence="9 10">
    <name type="scientific">Catenuloplanes indicus</name>
    <dbReference type="NCBI Taxonomy" id="137267"/>
    <lineage>
        <taxon>Bacteria</taxon>
        <taxon>Bacillati</taxon>
        <taxon>Actinomycetota</taxon>
        <taxon>Actinomycetes</taxon>
        <taxon>Micromonosporales</taxon>
        <taxon>Micromonosporaceae</taxon>
        <taxon>Catenuloplanes</taxon>
    </lineage>
</organism>
<keyword evidence="3 9" id="KW-0808">Transferase</keyword>
<evidence type="ECO:0000256" key="3">
    <source>
        <dbReference type="ARBA" id="ARBA00022679"/>
    </source>
</evidence>
<keyword evidence="2" id="KW-0723">Serine/threonine-protein kinase</keyword>
<feature type="transmembrane region" description="Helical" evidence="7">
    <location>
        <begin position="400"/>
        <end position="421"/>
    </location>
</feature>
<sequence>MTGLLNGRYRLDAEIARGAIGTVWSGLDTGTGRAVAVKLLRPEALSQPDLVRNFVDEAEILTGLSHPCIVRPIEFGREADQHVFVMELIDGEDLRKRLRRDGPVPPAVAANLVAQLANSLAYLHERGIVHGDVKPGNLVVPADGGPVRLVDFGVARRLRRVDAARATHATPEYVSPEVVEGASPSPASDVYAMGMVLFELLCGRSAFKGGSPLDVLARHRQCAVVPPAGLPAQVWPVIEHCLEPDPARRPAARAIGVRLRRVESALAGMPPLPALSDRDVTWWPRPDGRSRGQASVRWVPLAVAPVSPASGGRMVALPVMEFQGPVSAPPVSAVPTSVPPVSAAPVSVPPNHPAAAALGAAYSAGGPWPRAAAGRLHMPEIGVLAGAEIGSAGRSRRRRLIAVCVVAAFLMLITVLSGVLLSGGDSSGMPLPRVPSGTSTVAGR</sequence>
<dbReference type="EC" id="2.7.11.1" evidence="1"/>
<dbReference type="EMBL" id="JAUSUZ010000001">
    <property type="protein sequence ID" value="MDQ0366718.1"/>
    <property type="molecule type" value="Genomic_DNA"/>
</dbReference>
<dbReference type="GO" id="GO:0005524">
    <property type="term" value="F:ATP binding"/>
    <property type="evidence" value="ECO:0007669"/>
    <property type="project" value="UniProtKB-KW"/>
</dbReference>
<evidence type="ECO:0000259" key="8">
    <source>
        <dbReference type="PROSITE" id="PS50011"/>
    </source>
</evidence>
<dbReference type="SMART" id="SM00220">
    <property type="entry name" value="S_TKc"/>
    <property type="match status" value="1"/>
</dbReference>
<name>A0AAE3VYT2_9ACTN</name>
<proteinExistence type="predicted"/>
<reference evidence="9 10" key="1">
    <citation type="submission" date="2023-07" db="EMBL/GenBank/DDBJ databases">
        <title>Sequencing the genomes of 1000 actinobacteria strains.</title>
        <authorList>
            <person name="Klenk H.-P."/>
        </authorList>
    </citation>
    <scope>NUCLEOTIDE SEQUENCE [LARGE SCALE GENOMIC DNA]</scope>
    <source>
        <strain evidence="9 10">DSM 44709</strain>
    </source>
</reference>
<dbReference type="Proteomes" id="UP001240236">
    <property type="component" value="Unassembled WGS sequence"/>
</dbReference>
<evidence type="ECO:0000256" key="1">
    <source>
        <dbReference type="ARBA" id="ARBA00012513"/>
    </source>
</evidence>
<gene>
    <name evidence="9" type="ORF">J2S42_003387</name>
</gene>
<dbReference type="InterPro" id="IPR000719">
    <property type="entry name" value="Prot_kinase_dom"/>
</dbReference>
<evidence type="ECO:0000256" key="6">
    <source>
        <dbReference type="ARBA" id="ARBA00022840"/>
    </source>
</evidence>
<keyword evidence="7" id="KW-1133">Transmembrane helix</keyword>
<dbReference type="GO" id="GO:0004674">
    <property type="term" value="F:protein serine/threonine kinase activity"/>
    <property type="evidence" value="ECO:0007669"/>
    <property type="project" value="UniProtKB-KW"/>
</dbReference>
<evidence type="ECO:0000313" key="10">
    <source>
        <dbReference type="Proteomes" id="UP001240236"/>
    </source>
</evidence>
<evidence type="ECO:0000313" key="9">
    <source>
        <dbReference type="EMBL" id="MDQ0366718.1"/>
    </source>
</evidence>
<protein>
    <recommendedName>
        <fullName evidence="1">non-specific serine/threonine protein kinase</fullName>
        <ecNumber evidence="1">2.7.11.1</ecNumber>
    </recommendedName>
</protein>
<dbReference type="AlphaFoldDB" id="A0AAE3VYT2"/>
<dbReference type="PROSITE" id="PS50011">
    <property type="entry name" value="PROTEIN_KINASE_DOM"/>
    <property type="match status" value="1"/>
</dbReference>
<keyword evidence="10" id="KW-1185">Reference proteome</keyword>
<dbReference type="CDD" id="cd14014">
    <property type="entry name" value="STKc_PknB_like"/>
    <property type="match status" value="1"/>
</dbReference>
<dbReference type="SUPFAM" id="SSF56112">
    <property type="entry name" value="Protein kinase-like (PK-like)"/>
    <property type="match status" value="1"/>
</dbReference>
<comment type="caution">
    <text evidence="9">The sequence shown here is derived from an EMBL/GenBank/DDBJ whole genome shotgun (WGS) entry which is preliminary data.</text>
</comment>
<keyword evidence="7" id="KW-0472">Membrane</keyword>
<dbReference type="PANTHER" id="PTHR43289:SF6">
    <property type="entry name" value="SERINE_THREONINE-PROTEIN KINASE NEKL-3"/>
    <property type="match status" value="1"/>
</dbReference>
<evidence type="ECO:0000256" key="4">
    <source>
        <dbReference type="ARBA" id="ARBA00022741"/>
    </source>
</evidence>
<evidence type="ECO:0000256" key="7">
    <source>
        <dbReference type="SAM" id="Phobius"/>
    </source>
</evidence>
<dbReference type="PANTHER" id="PTHR43289">
    <property type="entry name" value="MITOGEN-ACTIVATED PROTEIN KINASE KINASE KINASE 20-RELATED"/>
    <property type="match status" value="1"/>
</dbReference>